<dbReference type="RefSeq" id="XP_020717047.1">
    <property type="nucleotide sequence ID" value="XM_020861388.1"/>
</dbReference>
<name>W8BV10_CERCA</name>
<dbReference type="RefSeq" id="XP_020717049.1">
    <property type="nucleotide sequence ID" value="XM_020861390.1"/>
</dbReference>
<dbReference type="RefSeq" id="XP_004535948.1">
    <property type="nucleotide sequence ID" value="XM_004535891.3"/>
</dbReference>
<dbReference type="GeneID" id="101461586"/>
<sequence length="1092" mass="122435">MSTQKRNKINNSYESEPSSGSSLSEPLEYSSVYDGSMHLQYVLKPPSYETEVVIQADGNYLISSQDNKIPLIPTMSTSLPEICEEQTASINNENIICKPSSLESPFKGFTESPYGKLQREFFHSSSHLSNSLEKPLLPAKSNTVLRFYDMIVEENSCNAVDIRLPKEYPVPTADENSQENGVDYLLGLSKESKELRLSYELSFNGKIKSLTPSTEIENEATIEMQNLLNKQSFVLKKYRNEKSPDIFCDDEEDEDNDVIQASKDENCFSAEELIEYVETTDNVDDTVVAEDIVIENQEQTELTAYKEEEREKIVEEYTDTSFNKSFNCQIECSLPDNQSCETNTQAPEHQLRADKHSLFRDNCRREKELLRRIRKCLAGLPPPPSLTIPQLDMFSEVLNRKQDILDFTVDIDTSSNSAGACSSPNTSTSLFKPSHPMNEAKEMGWRQVLGVRQHGLCFNLCKASESNEYLALSVIERFIGAETASSYRNSPSSAKKRNARMKLLTQSPGNRLSHLARRRATFSSAQLATQKSNNVRGPQILVDVQKKNKHRRKNTPKRMTPGSKKKARKTPSSSARKRLFRCDLIKPGPSREASKRALFQSPPKQVDYKPPVQRLIPTIKPEIANRVEKSKRALFSPDKKTDNTNILSNTNYQLNLDRKPSFQLYSAKESRLSVNEFDSVLKRKRSAIDDDDTGDSADLPSQSNKLFRGGAENLTPRALKIKSQSFCIGTGSSATTTTATVTSTAVSNVDLVLIKNLGLSGSAKDLSSAAPTIGASKIQRAHSEMVAQSNSLTENQRKKLLWAVSQALQEKKITTNHESFKQFAAVLARVVRRIFQEFSQKSSTSNSETLLRLAKRYVHYVISGRCADDIYIHAKAKIVREKNESSSRLSGYIGPEEYQRFKDSQKQQLHEDQINSFSQSSMRSSSISNIFSTEPSLDSFRISGINEFALSSTFTSQSQSLTESGSTKQFSSNKKMPIQSNSSLQNSSSKNNMCGLALRENVNFESEQRRSAQKNFTGKDQRNVSPYAHNNNNNYHNNNQLKASNNISSVPVTMCRTSAAKAQLHTTNISSADSKLLYSASTKVKRQISFDN</sequence>
<feature type="compositionally biased region" description="Basic residues" evidence="1">
    <location>
        <begin position="563"/>
        <end position="579"/>
    </location>
</feature>
<accession>W8BV10</accession>
<evidence type="ECO:0000313" key="2">
    <source>
        <dbReference type="EMBL" id="JAC00809.1"/>
    </source>
</evidence>
<evidence type="ECO:0000256" key="1">
    <source>
        <dbReference type="SAM" id="MobiDB-lite"/>
    </source>
</evidence>
<dbReference type="OrthoDB" id="8192658at2759"/>
<feature type="region of interest" description="Disordered" evidence="1">
    <location>
        <begin position="960"/>
        <end position="991"/>
    </location>
</feature>
<dbReference type="CTD" id="37723"/>
<feature type="region of interest" description="Disordered" evidence="1">
    <location>
        <begin position="1004"/>
        <end position="1042"/>
    </location>
</feature>
<feature type="compositionally biased region" description="Polar residues" evidence="1">
    <location>
        <begin position="965"/>
        <end position="974"/>
    </location>
</feature>
<reference evidence="2" key="1">
    <citation type="submission" date="2013-07" db="EMBL/GenBank/DDBJ databases">
        <authorList>
            <person name="Geib S."/>
        </authorList>
    </citation>
    <scope>NUCLEOTIDE SEQUENCE</scope>
</reference>
<dbReference type="KEGG" id="ccat:101461586"/>
<feature type="compositionally biased region" description="Low complexity" evidence="1">
    <location>
        <begin position="12"/>
        <end position="27"/>
    </location>
</feature>
<feature type="compositionally biased region" description="Low complexity" evidence="1">
    <location>
        <begin position="980"/>
        <end position="991"/>
    </location>
</feature>
<proteinExistence type="evidence at transcript level"/>
<protein>
    <submittedName>
        <fullName evidence="2">Uncharacterized protein</fullName>
    </submittedName>
</protein>
<reference evidence="2" key="2">
    <citation type="journal article" date="2014" name="BMC Genomics">
        <title>A genomic perspective to assessing quality of mass-reared SIT flies used in Mediterranean fruit fly (Ceratitis capitata) eradication in California.</title>
        <authorList>
            <person name="Calla B."/>
            <person name="Hall B."/>
            <person name="Hou S."/>
            <person name="Geib S.M."/>
        </authorList>
    </citation>
    <scope>NUCLEOTIDE SEQUENCE</scope>
</reference>
<dbReference type="AlphaFoldDB" id="W8BV10"/>
<dbReference type="RefSeq" id="XP_020717048.1">
    <property type="nucleotide sequence ID" value="XM_020861389.1"/>
</dbReference>
<feature type="compositionally biased region" description="Basic residues" evidence="1">
    <location>
        <begin position="547"/>
        <end position="556"/>
    </location>
</feature>
<feature type="region of interest" description="Disordered" evidence="1">
    <location>
        <begin position="900"/>
        <end position="920"/>
    </location>
</feature>
<dbReference type="EMBL" id="GAMC01005748">
    <property type="protein sequence ID" value="JAC00808.1"/>
    <property type="molecule type" value="mRNA"/>
</dbReference>
<feature type="region of interest" description="Disordered" evidence="1">
    <location>
        <begin position="1"/>
        <end position="27"/>
    </location>
</feature>
<organism evidence="2">
    <name type="scientific">Ceratitis capitata</name>
    <name type="common">Mediterranean fruit fly</name>
    <name type="synonym">Tephritis capitata</name>
    <dbReference type="NCBI Taxonomy" id="7213"/>
    <lineage>
        <taxon>Eukaryota</taxon>
        <taxon>Metazoa</taxon>
        <taxon>Ecdysozoa</taxon>
        <taxon>Arthropoda</taxon>
        <taxon>Hexapoda</taxon>
        <taxon>Insecta</taxon>
        <taxon>Pterygota</taxon>
        <taxon>Neoptera</taxon>
        <taxon>Endopterygota</taxon>
        <taxon>Diptera</taxon>
        <taxon>Brachycera</taxon>
        <taxon>Muscomorpha</taxon>
        <taxon>Tephritoidea</taxon>
        <taxon>Tephritidae</taxon>
        <taxon>Ceratitis</taxon>
        <taxon>Ceratitis</taxon>
    </lineage>
</organism>
<feature type="region of interest" description="Disordered" evidence="1">
    <location>
        <begin position="544"/>
        <end position="598"/>
    </location>
</feature>
<dbReference type="EMBL" id="GAMC01005747">
    <property type="protein sequence ID" value="JAC00809.1"/>
    <property type="molecule type" value="mRNA"/>
</dbReference>
<feature type="compositionally biased region" description="Low complexity" evidence="1">
    <location>
        <begin position="1029"/>
        <end position="1039"/>
    </location>
</feature>
<feature type="compositionally biased region" description="Basic and acidic residues" evidence="1">
    <location>
        <begin position="900"/>
        <end position="913"/>
    </location>
</feature>